<proteinExistence type="predicted"/>
<gene>
    <name evidence="5" type="ORF">CCAM_LOCUS43555</name>
</gene>
<evidence type="ECO:0000313" key="5">
    <source>
        <dbReference type="EMBL" id="VFR01780.1"/>
    </source>
</evidence>
<dbReference type="GO" id="GO:0008380">
    <property type="term" value="P:RNA splicing"/>
    <property type="evidence" value="ECO:0007669"/>
    <property type="project" value="UniProtKB-KW"/>
</dbReference>
<protein>
    <submittedName>
        <fullName evidence="5">Uncharacterized protein</fullName>
    </submittedName>
</protein>
<dbReference type="Proteomes" id="UP000595140">
    <property type="component" value="Unassembled WGS sequence"/>
</dbReference>
<keyword evidence="3" id="KW-0508">mRNA splicing</keyword>
<evidence type="ECO:0000313" key="6">
    <source>
        <dbReference type="Proteomes" id="UP000595140"/>
    </source>
</evidence>
<evidence type="ECO:0000256" key="1">
    <source>
        <dbReference type="ARBA" id="ARBA00022664"/>
    </source>
</evidence>
<dbReference type="GO" id="GO:0003723">
    <property type="term" value="F:RNA binding"/>
    <property type="evidence" value="ECO:0007669"/>
    <property type="project" value="UniProtKB-KW"/>
</dbReference>
<dbReference type="GO" id="GO:0006397">
    <property type="term" value="P:mRNA processing"/>
    <property type="evidence" value="ECO:0007669"/>
    <property type="project" value="UniProtKB-KW"/>
</dbReference>
<evidence type="ECO:0000256" key="4">
    <source>
        <dbReference type="SAM" id="MobiDB-lite"/>
    </source>
</evidence>
<evidence type="ECO:0000256" key="2">
    <source>
        <dbReference type="ARBA" id="ARBA00022884"/>
    </source>
</evidence>
<reference evidence="5 6" key="1">
    <citation type="submission" date="2018-04" db="EMBL/GenBank/DDBJ databases">
        <authorList>
            <person name="Vogel A."/>
        </authorList>
    </citation>
    <scope>NUCLEOTIDE SEQUENCE [LARGE SCALE GENOMIC DNA]</scope>
</reference>
<feature type="compositionally biased region" description="Basic residues" evidence="4">
    <location>
        <begin position="1"/>
        <end position="10"/>
    </location>
</feature>
<dbReference type="PANTHER" id="PTHR23139">
    <property type="entry name" value="RNA-BINDING PROTEIN"/>
    <property type="match status" value="1"/>
</dbReference>
<dbReference type="OrthoDB" id="1740776at2759"/>
<keyword evidence="2" id="KW-0694">RNA-binding</keyword>
<dbReference type="AlphaFoldDB" id="A0A484NL53"/>
<evidence type="ECO:0000256" key="3">
    <source>
        <dbReference type="ARBA" id="ARBA00023187"/>
    </source>
</evidence>
<keyword evidence="6" id="KW-1185">Reference proteome</keyword>
<organism evidence="5 6">
    <name type="scientific">Cuscuta campestris</name>
    <dbReference type="NCBI Taxonomy" id="132261"/>
    <lineage>
        <taxon>Eukaryota</taxon>
        <taxon>Viridiplantae</taxon>
        <taxon>Streptophyta</taxon>
        <taxon>Embryophyta</taxon>
        <taxon>Tracheophyta</taxon>
        <taxon>Spermatophyta</taxon>
        <taxon>Magnoliopsida</taxon>
        <taxon>eudicotyledons</taxon>
        <taxon>Gunneridae</taxon>
        <taxon>Pentapetalae</taxon>
        <taxon>asterids</taxon>
        <taxon>lamiids</taxon>
        <taxon>Solanales</taxon>
        <taxon>Convolvulaceae</taxon>
        <taxon>Cuscuteae</taxon>
        <taxon>Cuscuta</taxon>
        <taxon>Cuscuta subgen. Grammica</taxon>
        <taxon>Cuscuta sect. Cleistogrammica</taxon>
    </lineage>
</organism>
<dbReference type="EMBL" id="OOIL02006791">
    <property type="protein sequence ID" value="VFR01780.1"/>
    <property type="molecule type" value="Genomic_DNA"/>
</dbReference>
<accession>A0A484NL53</accession>
<feature type="region of interest" description="Disordered" evidence="4">
    <location>
        <begin position="1"/>
        <end position="20"/>
    </location>
</feature>
<name>A0A484NL53_9ASTE</name>
<sequence length="120" mass="13206">MRQQSNRRRLSSSTRTAGVRLSSSISIWTQSRAVVGLHRPSASSEAWRSDSDLRDSGRKSCGGFLSDSIFVGGISELISSDMLMEIAKSFGHLKAYHFEFSADLNEPCAFLEAQCQMSVP</sequence>
<keyword evidence="1" id="KW-0507">mRNA processing</keyword>